<feature type="region of interest" description="Disordered" evidence="1">
    <location>
        <begin position="631"/>
        <end position="651"/>
    </location>
</feature>
<sequence>MLSTVFRSDQQKDEENSIDTNVVENDPKEQSFVKFPSVAVRWTAMNNITSNVELAILSNVCRQWRRTISQCILEEYDENEDNIAKNNNDESFHPIDVQNEIRQSGEQNLFSNSSNLSKLRSLLLPSMVRELRLQRFPPKNRLQTLNSIDETYCVAWFHPEGIESIQLPREADGESDTDNDNIRNSSSDRYVVSPTPLKVEDHRMEAEEDAFIPIDDPSRLNADDGRAGPSDCYGNIKKSHGSRSPYPSAGEIGNAASSYQNVQTYSSPRSSKPQSPQKELVSCVYQWSGYCDAVDVLRPFGYSPHFIRSLLDVSTKSENLSSKDVEEAKEVDEVDINQKLYLGTFSRCSTSSLSGADCPGIPNFPPCRTFAVRGATYARPEGYCLCWDHDNILSSLYFSQRSEDSKAFVKQQEWNEIIQRRSLRRRELQREVLPVVLWNEVETDSTSKIRDGDSSTSVPQHVFYGRGIRQPCVQFLNIDSSHAIRMFTPAFENPISTPVTVFCVAIATEDGCFFSGHRHSFELGHMYPTNTKESLTERSPVILCADYKGPFTNLFERVAESGIGSQHGHANDSSRHRDTSSSRKPPLGYPTIENGFFNSDDSSCDVSCMRSRAGDPIWKCQCPFNGLEDLGSGEPNNSSQESDDENVGKGDIFRGRLGPGKWHCYTAIFDGQNSRIRIDGIEEPLLCGYPIPRTSQAFLDGLTIGADHTFDMSLCFGQGSDGEGEGALAELAVFKGVLDQADVETLEMHLMRKHGILRPQGSPEQIHVEDEMIRLAQYAIAQDISTTGEPLKVGELPRIPLRYLSRLRQVSWKPISPVTGAPVMVHRIGSGRAGLESSDW</sequence>
<dbReference type="EMBL" id="JAGRRH010000015">
    <property type="protein sequence ID" value="KAG7356897.1"/>
    <property type="molecule type" value="Genomic_DNA"/>
</dbReference>
<feature type="region of interest" description="Disordered" evidence="1">
    <location>
        <begin position="1"/>
        <end position="25"/>
    </location>
</feature>
<keyword evidence="3" id="KW-1185">Reference proteome</keyword>
<reference evidence="2" key="1">
    <citation type="journal article" date="2021" name="Sci. Rep.">
        <title>Diploid genomic architecture of Nitzschia inconspicua, an elite biomass production diatom.</title>
        <authorList>
            <person name="Oliver A."/>
            <person name="Podell S."/>
            <person name="Pinowska A."/>
            <person name="Traller J.C."/>
            <person name="Smith S.R."/>
            <person name="McClure R."/>
            <person name="Beliaev A."/>
            <person name="Bohutskyi P."/>
            <person name="Hill E.A."/>
            <person name="Rabines A."/>
            <person name="Zheng H."/>
            <person name="Allen L.Z."/>
            <person name="Kuo A."/>
            <person name="Grigoriev I.V."/>
            <person name="Allen A.E."/>
            <person name="Hazlebeck D."/>
            <person name="Allen E.E."/>
        </authorList>
    </citation>
    <scope>NUCLEOTIDE SEQUENCE</scope>
    <source>
        <strain evidence="2">Hildebrandi</strain>
    </source>
</reference>
<evidence type="ECO:0000313" key="3">
    <source>
        <dbReference type="Proteomes" id="UP000693970"/>
    </source>
</evidence>
<evidence type="ECO:0000313" key="2">
    <source>
        <dbReference type="EMBL" id="KAG7356897.1"/>
    </source>
</evidence>
<comment type="caution">
    <text evidence="2">The sequence shown here is derived from an EMBL/GenBank/DDBJ whole genome shotgun (WGS) entry which is preliminary data.</text>
</comment>
<proteinExistence type="predicted"/>
<name>A0A9K3L7F7_9STRA</name>
<dbReference type="AlphaFoldDB" id="A0A9K3L7F7"/>
<accession>A0A9K3L7F7</accession>
<feature type="compositionally biased region" description="Basic and acidic residues" evidence="1">
    <location>
        <begin position="569"/>
        <end position="581"/>
    </location>
</feature>
<gene>
    <name evidence="2" type="ORF">IV203_001584</name>
</gene>
<reference evidence="2" key="2">
    <citation type="submission" date="2021-04" db="EMBL/GenBank/DDBJ databases">
        <authorList>
            <person name="Podell S."/>
        </authorList>
    </citation>
    <scope>NUCLEOTIDE SEQUENCE</scope>
    <source>
        <strain evidence="2">Hildebrandi</strain>
    </source>
</reference>
<evidence type="ECO:0000256" key="1">
    <source>
        <dbReference type="SAM" id="MobiDB-lite"/>
    </source>
</evidence>
<dbReference type="Proteomes" id="UP000693970">
    <property type="component" value="Unassembled WGS sequence"/>
</dbReference>
<feature type="region of interest" description="Disordered" evidence="1">
    <location>
        <begin position="167"/>
        <end position="253"/>
    </location>
</feature>
<feature type="compositionally biased region" description="Basic and acidic residues" evidence="1">
    <location>
        <begin position="216"/>
        <end position="226"/>
    </location>
</feature>
<organism evidence="2 3">
    <name type="scientific">Nitzschia inconspicua</name>
    <dbReference type="NCBI Taxonomy" id="303405"/>
    <lineage>
        <taxon>Eukaryota</taxon>
        <taxon>Sar</taxon>
        <taxon>Stramenopiles</taxon>
        <taxon>Ochrophyta</taxon>
        <taxon>Bacillariophyta</taxon>
        <taxon>Bacillariophyceae</taxon>
        <taxon>Bacillariophycidae</taxon>
        <taxon>Bacillariales</taxon>
        <taxon>Bacillariaceae</taxon>
        <taxon>Nitzschia</taxon>
    </lineage>
</organism>
<protein>
    <submittedName>
        <fullName evidence="2">Uncharacterized protein</fullName>
    </submittedName>
</protein>
<feature type="region of interest" description="Disordered" evidence="1">
    <location>
        <begin position="564"/>
        <end position="590"/>
    </location>
</feature>
<dbReference type="OrthoDB" id="46318at2759"/>